<dbReference type="Gene3D" id="6.10.340.10">
    <property type="match status" value="1"/>
</dbReference>
<proteinExistence type="predicted"/>
<dbReference type="SUPFAM" id="SSF158472">
    <property type="entry name" value="HAMP domain-like"/>
    <property type="match status" value="1"/>
</dbReference>
<accession>X0XWA2</accession>
<evidence type="ECO:0000256" key="6">
    <source>
        <dbReference type="ARBA" id="ARBA00022679"/>
    </source>
</evidence>
<evidence type="ECO:0000256" key="1">
    <source>
        <dbReference type="ARBA" id="ARBA00000085"/>
    </source>
</evidence>
<evidence type="ECO:0000256" key="3">
    <source>
        <dbReference type="ARBA" id="ARBA00012438"/>
    </source>
</evidence>
<keyword evidence="9" id="KW-0067">ATP-binding</keyword>
<keyword evidence="4" id="KW-1003">Cell membrane</keyword>
<keyword evidence="12" id="KW-1133">Transmembrane helix</keyword>
<feature type="non-terminal residue" evidence="14">
    <location>
        <position position="247"/>
    </location>
</feature>
<gene>
    <name evidence="14" type="ORF">S01H1_69377</name>
</gene>
<comment type="caution">
    <text evidence="14">The sequence shown here is derived from an EMBL/GenBank/DDBJ whole genome shotgun (WGS) entry which is preliminary data.</text>
</comment>
<evidence type="ECO:0000256" key="11">
    <source>
        <dbReference type="ARBA" id="ARBA00023136"/>
    </source>
</evidence>
<evidence type="ECO:0000256" key="4">
    <source>
        <dbReference type="ARBA" id="ARBA00022475"/>
    </source>
</evidence>
<evidence type="ECO:0000256" key="2">
    <source>
        <dbReference type="ARBA" id="ARBA00004651"/>
    </source>
</evidence>
<dbReference type="InterPro" id="IPR050398">
    <property type="entry name" value="HssS/ArlS-like"/>
</dbReference>
<evidence type="ECO:0000256" key="10">
    <source>
        <dbReference type="ARBA" id="ARBA00023012"/>
    </source>
</evidence>
<keyword evidence="11 12" id="KW-0472">Membrane</keyword>
<organism evidence="14">
    <name type="scientific">marine sediment metagenome</name>
    <dbReference type="NCBI Taxonomy" id="412755"/>
    <lineage>
        <taxon>unclassified sequences</taxon>
        <taxon>metagenomes</taxon>
        <taxon>ecological metagenomes</taxon>
    </lineage>
</organism>
<evidence type="ECO:0000256" key="9">
    <source>
        <dbReference type="ARBA" id="ARBA00022840"/>
    </source>
</evidence>
<dbReference type="EC" id="2.7.13.3" evidence="3"/>
<dbReference type="CDD" id="cd06225">
    <property type="entry name" value="HAMP"/>
    <property type="match status" value="1"/>
</dbReference>
<dbReference type="Pfam" id="PF00672">
    <property type="entry name" value="HAMP"/>
    <property type="match status" value="1"/>
</dbReference>
<keyword evidence="12" id="KW-0812">Transmembrane</keyword>
<dbReference type="PANTHER" id="PTHR45528">
    <property type="entry name" value="SENSOR HISTIDINE KINASE CPXA"/>
    <property type="match status" value="1"/>
</dbReference>
<dbReference type="AlphaFoldDB" id="X0XWA2"/>
<keyword evidence="6" id="KW-0808">Transferase</keyword>
<protein>
    <recommendedName>
        <fullName evidence="3">histidine kinase</fullName>
        <ecNumber evidence="3">2.7.13.3</ecNumber>
    </recommendedName>
</protein>
<comment type="catalytic activity">
    <reaction evidence="1">
        <text>ATP + protein L-histidine = ADP + protein N-phospho-L-histidine.</text>
        <dbReference type="EC" id="2.7.13.3"/>
    </reaction>
</comment>
<keyword evidence="10" id="KW-0902">Two-component regulatory system</keyword>
<dbReference type="GO" id="GO:0005524">
    <property type="term" value="F:ATP binding"/>
    <property type="evidence" value="ECO:0007669"/>
    <property type="project" value="UniProtKB-KW"/>
</dbReference>
<feature type="transmembrane region" description="Helical" evidence="12">
    <location>
        <begin position="174"/>
        <end position="198"/>
    </location>
</feature>
<dbReference type="PANTHER" id="PTHR45528:SF1">
    <property type="entry name" value="SENSOR HISTIDINE KINASE CPXA"/>
    <property type="match status" value="1"/>
</dbReference>
<keyword evidence="7" id="KW-0547">Nucleotide-binding</keyword>
<dbReference type="GO" id="GO:0005886">
    <property type="term" value="C:plasma membrane"/>
    <property type="evidence" value="ECO:0007669"/>
    <property type="project" value="UniProtKB-SubCell"/>
</dbReference>
<dbReference type="GO" id="GO:0000155">
    <property type="term" value="F:phosphorelay sensor kinase activity"/>
    <property type="evidence" value="ECO:0007669"/>
    <property type="project" value="TreeGrafter"/>
</dbReference>
<dbReference type="InterPro" id="IPR003660">
    <property type="entry name" value="HAMP_dom"/>
</dbReference>
<dbReference type="SMART" id="SM00304">
    <property type="entry name" value="HAMP"/>
    <property type="match status" value="1"/>
</dbReference>
<dbReference type="PROSITE" id="PS50885">
    <property type="entry name" value="HAMP"/>
    <property type="match status" value="1"/>
</dbReference>
<evidence type="ECO:0000256" key="8">
    <source>
        <dbReference type="ARBA" id="ARBA00022777"/>
    </source>
</evidence>
<evidence type="ECO:0000256" key="12">
    <source>
        <dbReference type="SAM" id="Phobius"/>
    </source>
</evidence>
<name>X0XWA2_9ZZZZ</name>
<keyword evidence="5" id="KW-0597">Phosphoprotein</keyword>
<evidence type="ECO:0000313" key="14">
    <source>
        <dbReference type="EMBL" id="GAG39477.1"/>
    </source>
</evidence>
<reference evidence="14" key="1">
    <citation type="journal article" date="2014" name="Front. Microbiol.">
        <title>High frequency of phylogenetically diverse reductive dehalogenase-homologous genes in deep subseafloor sedimentary metagenomes.</title>
        <authorList>
            <person name="Kawai M."/>
            <person name="Futagami T."/>
            <person name="Toyoda A."/>
            <person name="Takaki Y."/>
            <person name="Nishi S."/>
            <person name="Hori S."/>
            <person name="Arai W."/>
            <person name="Tsubouchi T."/>
            <person name="Morono Y."/>
            <person name="Uchiyama I."/>
            <person name="Ito T."/>
            <person name="Fujiyama A."/>
            <person name="Inagaki F."/>
            <person name="Takami H."/>
        </authorList>
    </citation>
    <scope>NUCLEOTIDE SEQUENCE</scope>
    <source>
        <strain evidence="14">Expedition CK06-06</strain>
    </source>
</reference>
<evidence type="ECO:0000256" key="7">
    <source>
        <dbReference type="ARBA" id="ARBA00022741"/>
    </source>
</evidence>
<feature type="non-terminal residue" evidence="14">
    <location>
        <position position="1"/>
    </location>
</feature>
<comment type="subcellular location">
    <subcellularLocation>
        <location evidence="2">Cell membrane</location>
        <topology evidence="2">Multi-pass membrane protein</topology>
    </subcellularLocation>
</comment>
<dbReference type="EMBL" id="BARS01046062">
    <property type="protein sequence ID" value="GAG39477.1"/>
    <property type="molecule type" value="Genomic_DNA"/>
</dbReference>
<sequence>FLLVTLIPIVPLSLISNNLISRSIDLWFVRGVEGSLDDAIEVSKELFKKYAEEGQREWRMRCKGCDLDTLQDMEFESIDGIVHVDVSGNFEAVHFDDTNAIHMMRDLYDAGELPTVSWKRLAVPDMEYLIFPAETDGYYLLRKIPAHIQEYTGSISTGARIYRTLKIIRKPIKLIVILFFVVITMPFVLLSFYLSLIISRQVTIPIQELAKATQHIAEDDLDYSIKVRAKDELKLLIDSFNRMTRDL</sequence>
<evidence type="ECO:0000259" key="13">
    <source>
        <dbReference type="PROSITE" id="PS50885"/>
    </source>
</evidence>
<feature type="domain" description="HAMP" evidence="13">
    <location>
        <begin position="200"/>
        <end position="247"/>
    </location>
</feature>
<keyword evidence="8" id="KW-0418">Kinase</keyword>
<evidence type="ECO:0000256" key="5">
    <source>
        <dbReference type="ARBA" id="ARBA00022553"/>
    </source>
</evidence>